<organism evidence="1 2">
    <name type="scientific">Nitratireductor mangrovi</name>
    <dbReference type="NCBI Taxonomy" id="2599600"/>
    <lineage>
        <taxon>Bacteria</taxon>
        <taxon>Pseudomonadati</taxon>
        <taxon>Pseudomonadota</taxon>
        <taxon>Alphaproteobacteria</taxon>
        <taxon>Hyphomicrobiales</taxon>
        <taxon>Phyllobacteriaceae</taxon>
        <taxon>Nitratireductor</taxon>
    </lineage>
</organism>
<dbReference type="Proteomes" id="UP000321389">
    <property type="component" value="Chromosome"/>
</dbReference>
<proteinExistence type="predicted"/>
<sequence length="122" mass="12924">MTAVHAASVGPEAIKAIIAGEIAGYDAATEARRASRTGSDATACWYSRTLEDFEAALIEPAPVMVGFSGGFEQRCWSVTRGDGRYRVVYMPMAGYFSLAVDTVFGPVDIGVHGRAIEVFGAV</sequence>
<dbReference type="EMBL" id="CP042301">
    <property type="protein sequence ID" value="QDY99383.1"/>
    <property type="molecule type" value="Genomic_DNA"/>
</dbReference>
<evidence type="ECO:0000313" key="2">
    <source>
        <dbReference type="Proteomes" id="UP000321389"/>
    </source>
</evidence>
<accession>A0A5B8KUT8</accession>
<name>A0A5B8KUT8_9HYPH</name>
<dbReference type="KEGG" id="niy:FQ775_02775"/>
<evidence type="ECO:0000313" key="1">
    <source>
        <dbReference type="EMBL" id="QDY99383.1"/>
    </source>
</evidence>
<dbReference type="RefSeq" id="WP_146298039.1">
    <property type="nucleotide sequence ID" value="NZ_CP042301.2"/>
</dbReference>
<dbReference type="OrthoDB" id="7861209at2"/>
<keyword evidence="2" id="KW-1185">Reference proteome</keyword>
<dbReference type="AlphaFoldDB" id="A0A5B8KUT8"/>
<gene>
    <name evidence="1" type="ORF">FQ775_02775</name>
</gene>
<protein>
    <submittedName>
        <fullName evidence="1">Uncharacterized protein</fullName>
    </submittedName>
</protein>
<reference evidence="1" key="1">
    <citation type="submission" date="2020-04" db="EMBL/GenBank/DDBJ databases">
        <title>Nitratireductor sp. nov. isolated from mangrove soil.</title>
        <authorList>
            <person name="Ye Y."/>
        </authorList>
    </citation>
    <scope>NUCLEOTIDE SEQUENCE</scope>
    <source>
        <strain evidence="1">SY7</strain>
    </source>
</reference>